<evidence type="ECO:0000259" key="8">
    <source>
        <dbReference type="PROSITE" id="PS51352"/>
    </source>
</evidence>
<evidence type="ECO:0000256" key="1">
    <source>
        <dbReference type="ARBA" id="ARBA00005791"/>
    </source>
</evidence>
<feature type="transmembrane region" description="Helical" evidence="7">
    <location>
        <begin position="29"/>
        <end position="49"/>
    </location>
</feature>
<keyword evidence="5" id="KW-0676">Redox-active center</keyword>
<keyword evidence="7" id="KW-0472">Membrane</keyword>
<name>A0A939C142_9ACTN</name>
<evidence type="ECO:0000256" key="2">
    <source>
        <dbReference type="ARBA" id="ARBA00022729"/>
    </source>
</evidence>
<evidence type="ECO:0000313" key="9">
    <source>
        <dbReference type="EMBL" id="MBM9469406.1"/>
    </source>
</evidence>
<reference evidence="9" key="1">
    <citation type="submission" date="2021-01" db="EMBL/GenBank/DDBJ databases">
        <title>YIM 132084 draft genome.</title>
        <authorList>
            <person name="An D."/>
        </authorList>
    </citation>
    <scope>NUCLEOTIDE SEQUENCE</scope>
    <source>
        <strain evidence="9">YIM 132084</strain>
    </source>
</reference>
<keyword evidence="3" id="KW-0560">Oxidoreductase</keyword>
<evidence type="ECO:0000256" key="5">
    <source>
        <dbReference type="ARBA" id="ARBA00023284"/>
    </source>
</evidence>
<accession>A0A939C142</accession>
<dbReference type="InterPro" id="IPR012336">
    <property type="entry name" value="Thioredoxin-like_fold"/>
</dbReference>
<evidence type="ECO:0000256" key="4">
    <source>
        <dbReference type="ARBA" id="ARBA00023157"/>
    </source>
</evidence>
<dbReference type="InterPro" id="IPR036249">
    <property type="entry name" value="Thioredoxin-like_sf"/>
</dbReference>
<dbReference type="PANTHER" id="PTHR13887:SF14">
    <property type="entry name" value="DISULFIDE BOND FORMATION PROTEIN D"/>
    <property type="match status" value="1"/>
</dbReference>
<comment type="similarity">
    <text evidence="1">Belongs to the thioredoxin family. DsbA subfamily.</text>
</comment>
<evidence type="ECO:0000313" key="10">
    <source>
        <dbReference type="Proteomes" id="UP000663792"/>
    </source>
</evidence>
<comment type="caution">
    <text evidence="9">The sequence shown here is derived from an EMBL/GenBank/DDBJ whole genome shotgun (WGS) entry which is preliminary data.</text>
</comment>
<keyword evidence="7" id="KW-1133">Transmembrane helix</keyword>
<keyword evidence="7" id="KW-0812">Transmembrane</keyword>
<dbReference type="SUPFAM" id="SSF52833">
    <property type="entry name" value="Thioredoxin-like"/>
    <property type="match status" value="1"/>
</dbReference>
<dbReference type="PROSITE" id="PS51352">
    <property type="entry name" value="THIOREDOXIN_2"/>
    <property type="match status" value="1"/>
</dbReference>
<evidence type="ECO:0000256" key="7">
    <source>
        <dbReference type="SAM" id="Phobius"/>
    </source>
</evidence>
<gene>
    <name evidence="9" type="ORF">JL106_19130</name>
</gene>
<evidence type="ECO:0000256" key="6">
    <source>
        <dbReference type="SAM" id="MobiDB-lite"/>
    </source>
</evidence>
<protein>
    <submittedName>
        <fullName evidence="9">Thioredoxin domain-containing protein</fullName>
    </submittedName>
</protein>
<dbReference type="GO" id="GO:0016491">
    <property type="term" value="F:oxidoreductase activity"/>
    <property type="evidence" value="ECO:0007669"/>
    <property type="project" value="UniProtKB-KW"/>
</dbReference>
<dbReference type="Gene3D" id="3.40.30.10">
    <property type="entry name" value="Glutaredoxin"/>
    <property type="match status" value="1"/>
</dbReference>
<keyword evidence="10" id="KW-1185">Reference proteome</keyword>
<feature type="region of interest" description="Disordered" evidence="6">
    <location>
        <begin position="1"/>
        <end position="20"/>
    </location>
</feature>
<feature type="domain" description="Thioredoxin" evidence="8">
    <location>
        <begin position="40"/>
        <end position="252"/>
    </location>
</feature>
<proteinExistence type="inferred from homology"/>
<dbReference type="Pfam" id="PF13462">
    <property type="entry name" value="Thioredoxin_4"/>
    <property type="match status" value="1"/>
</dbReference>
<sequence>MTRTPSRASAVASRPNPVTAARRGPSLNVILIGAVVVVAALIIGAVLWFNRSDEAGPVSNETLVPVGAHTLSEGQGADAGKVTLVEFLDYQCPACVNFYEGVTSQLEQEYDGRITFVVRNYPLQMHPLAVPAARAAEAAGLQGKWAEMYHALYDTWQQWASTGQSINTDQAVATTFFEGLAQDLGLDVAQFRTDMASDQVQAIVDRDQADGTTLDVSATPTFFLNGEEFQASGSTAAEVLDSFRAEIDEALAG</sequence>
<keyword evidence="2" id="KW-0732">Signal</keyword>
<dbReference type="EMBL" id="JAERWK010000026">
    <property type="protein sequence ID" value="MBM9469406.1"/>
    <property type="molecule type" value="Genomic_DNA"/>
</dbReference>
<dbReference type="PANTHER" id="PTHR13887">
    <property type="entry name" value="GLUTATHIONE S-TRANSFERASE KAPPA"/>
    <property type="match status" value="1"/>
</dbReference>
<organism evidence="9 10">
    <name type="scientific">Nakamurella leprariae</name>
    <dbReference type="NCBI Taxonomy" id="2803911"/>
    <lineage>
        <taxon>Bacteria</taxon>
        <taxon>Bacillati</taxon>
        <taxon>Actinomycetota</taxon>
        <taxon>Actinomycetes</taxon>
        <taxon>Nakamurellales</taxon>
        <taxon>Nakamurellaceae</taxon>
        <taxon>Nakamurella</taxon>
    </lineage>
</organism>
<keyword evidence="4" id="KW-1015">Disulfide bond</keyword>
<dbReference type="RefSeq" id="WP_205262369.1">
    <property type="nucleotide sequence ID" value="NZ_JAERWK010000026.1"/>
</dbReference>
<dbReference type="Proteomes" id="UP000663792">
    <property type="component" value="Unassembled WGS sequence"/>
</dbReference>
<dbReference type="AlphaFoldDB" id="A0A939C142"/>
<dbReference type="InterPro" id="IPR013766">
    <property type="entry name" value="Thioredoxin_domain"/>
</dbReference>
<evidence type="ECO:0000256" key="3">
    <source>
        <dbReference type="ARBA" id="ARBA00023002"/>
    </source>
</evidence>